<dbReference type="Gene3D" id="1.10.10.10">
    <property type="entry name" value="Winged helix-like DNA-binding domain superfamily/Winged helix DNA-binding domain"/>
    <property type="match status" value="1"/>
</dbReference>
<keyword evidence="2" id="KW-0805">Transcription regulation</keyword>
<dbReference type="EMBL" id="JACXZA010000004">
    <property type="protein sequence ID" value="MBD3920465.1"/>
    <property type="molecule type" value="Genomic_DNA"/>
</dbReference>
<feature type="domain" description="RNA polymerase sigma-70 region 2" evidence="7">
    <location>
        <begin position="30"/>
        <end position="94"/>
    </location>
</feature>
<dbReference type="InterPro" id="IPR013324">
    <property type="entry name" value="RNA_pol_sigma_r3/r4-like"/>
</dbReference>
<keyword evidence="4" id="KW-0238">DNA-binding</keyword>
<dbReference type="InterPro" id="IPR036388">
    <property type="entry name" value="WH-like_DNA-bd_sf"/>
</dbReference>
<dbReference type="SUPFAM" id="SSF54593">
    <property type="entry name" value="Glyoxalase/Bleomycin resistance protein/Dihydroxybiphenyl dioxygenase"/>
    <property type="match status" value="1"/>
</dbReference>
<dbReference type="InterPro" id="IPR013325">
    <property type="entry name" value="RNA_pol_sigma_r2"/>
</dbReference>
<evidence type="ECO:0000256" key="3">
    <source>
        <dbReference type="ARBA" id="ARBA00023082"/>
    </source>
</evidence>
<dbReference type="Pfam" id="PF08281">
    <property type="entry name" value="Sigma70_r4_2"/>
    <property type="match status" value="1"/>
</dbReference>
<comment type="caution">
    <text evidence="9">The sequence shown here is derived from an EMBL/GenBank/DDBJ whole genome shotgun (WGS) entry which is preliminary data.</text>
</comment>
<dbReference type="NCBIfam" id="TIGR02937">
    <property type="entry name" value="sigma70-ECF"/>
    <property type="match status" value="1"/>
</dbReference>
<dbReference type="InterPro" id="IPR007627">
    <property type="entry name" value="RNA_pol_sigma70_r2"/>
</dbReference>
<gene>
    <name evidence="9" type="ORF">H8B09_17010</name>
</gene>
<dbReference type="CDD" id="cd06587">
    <property type="entry name" value="VOC"/>
    <property type="match status" value="1"/>
</dbReference>
<sequence>MTKCVNPSFRVNQITDKELTLLDEFAKLEPYIPGLKIYCRSLTGSDWDADELVQDVWTKIWLALERDPDRPISRSFLFRIAKNAWIDRYRRERKRQGDAEYVEDYLPSIPFGVEGSLARELLEQLAESLNPRQMVLVILIDAFAFSAAESAALLRMTEGAVKEGLKRARRRLQAFKSGSRQNNGQAGGKHKSPDGTAMTASLFETFLKGFRQGDADMICRAYLSLAAQGVTIEKVSREAGRYSFTMRDPNGHLIEFVQNI</sequence>
<dbReference type="Proteomes" id="UP000609346">
    <property type="component" value="Unassembled WGS sequence"/>
</dbReference>
<dbReference type="RefSeq" id="WP_191204762.1">
    <property type="nucleotide sequence ID" value="NZ_JACXZA010000004.1"/>
</dbReference>
<keyword evidence="3" id="KW-0731">Sigma factor</keyword>
<dbReference type="Gene3D" id="3.10.180.10">
    <property type="entry name" value="2,3-Dihydroxybiphenyl 1,2-Dioxygenase, domain 1"/>
    <property type="match status" value="1"/>
</dbReference>
<dbReference type="PANTHER" id="PTHR43133">
    <property type="entry name" value="RNA POLYMERASE ECF-TYPE SIGMA FACTO"/>
    <property type="match status" value="1"/>
</dbReference>
<dbReference type="InterPro" id="IPR029068">
    <property type="entry name" value="Glyas_Bleomycin-R_OHBP_Dase"/>
</dbReference>
<dbReference type="InterPro" id="IPR014284">
    <property type="entry name" value="RNA_pol_sigma-70_dom"/>
</dbReference>
<dbReference type="InterPro" id="IPR013249">
    <property type="entry name" value="RNA_pol_sigma70_r4_t2"/>
</dbReference>
<keyword evidence="5" id="KW-0804">Transcription</keyword>
<organism evidence="9 10">
    <name type="scientific">Paenibacillus terricola</name>
    <dbReference type="NCBI Taxonomy" id="2763503"/>
    <lineage>
        <taxon>Bacteria</taxon>
        <taxon>Bacillati</taxon>
        <taxon>Bacillota</taxon>
        <taxon>Bacilli</taxon>
        <taxon>Bacillales</taxon>
        <taxon>Paenibacillaceae</taxon>
        <taxon>Paenibacillus</taxon>
    </lineage>
</organism>
<evidence type="ECO:0000313" key="10">
    <source>
        <dbReference type="Proteomes" id="UP000609346"/>
    </source>
</evidence>
<dbReference type="Gene3D" id="1.10.1740.10">
    <property type="match status" value="1"/>
</dbReference>
<dbReference type="SUPFAM" id="SSF88946">
    <property type="entry name" value="Sigma2 domain of RNA polymerase sigma factors"/>
    <property type="match status" value="1"/>
</dbReference>
<evidence type="ECO:0000259" key="8">
    <source>
        <dbReference type="Pfam" id="PF08281"/>
    </source>
</evidence>
<accession>A0ABR8MWX5</accession>
<keyword evidence="10" id="KW-1185">Reference proteome</keyword>
<protein>
    <submittedName>
        <fullName evidence="9">Sigma-70 family RNA polymerase sigma factor</fullName>
    </submittedName>
</protein>
<evidence type="ECO:0000256" key="2">
    <source>
        <dbReference type="ARBA" id="ARBA00023015"/>
    </source>
</evidence>
<evidence type="ECO:0000313" key="9">
    <source>
        <dbReference type="EMBL" id="MBD3920465.1"/>
    </source>
</evidence>
<dbReference type="PANTHER" id="PTHR43133:SF8">
    <property type="entry name" value="RNA POLYMERASE SIGMA FACTOR HI_1459-RELATED"/>
    <property type="match status" value="1"/>
</dbReference>
<feature type="region of interest" description="Disordered" evidence="6">
    <location>
        <begin position="176"/>
        <end position="195"/>
    </location>
</feature>
<evidence type="ECO:0000259" key="7">
    <source>
        <dbReference type="Pfam" id="PF04542"/>
    </source>
</evidence>
<evidence type="ECO:0000256" key="5">
    <source>
        <dbReference type="ARBA" id="ARBA00023163"/>
    </source>
</evidence>
<reference evidence="9 10" key="1">
    <citation type="submission" date="2020-09" db="EMBL/GenBank/DDBJ databases">
        <title>Paenibacillus sp. strain PR3 16S rRNA gene Genome sequencing and assembly.</title>
        <authorList>
            <person name="Kim J."/>
        </authorList>
    </citation>
    <scope>NUCLEOTIDE SEQUENCE [LARGE SCALE GENOMIC DNA]</scope>
    <source>
        <strain evidence="9 10">PR3</strain>
    </source>
</reference>
<name>A0ABR8MWX5_9BACL</name>
<comment type="similarity">
    <text evidence="1">Belongs to the sigma-70 factor family. ECF subfamily.</text>
</comment>
<dbReference type="InterPro" id="IPR039425">
    <property type="entry name" value="RNA_pol_sigma-70-like"/>
</dbReference>
<evidence type="ECO:0000256" key="1">
    <source>
        <dbReference type="ARBA" id="ARBA00010641"/>
    </source>
</evidence>
<evidence type="ECO:0000256" key="6">
    <source>
        <dbReference type="SAM" id="MobiDB-lite"/>
    </source>
</evidence>
<evidence type="ECO:0000256" key="4">
    <source>
        <dbReference type="ARBA" id="ARBA00023125"/>
    </source>
</evidence>
<proteinExistence type="inferred from homology"/>
<dbReference type="Pfam" id="PF04542">
    <property type="entry name" value="Sigma70_r2"/>
    <property type="match status" value="1"/>
</dbReference>
<dbReference type="SUPFAM" id="SSF88659">
    <property type="entry name" value="Sigma3 and sigma4 domains of RNA polymerase sigma factors"/>
    <property type="match status" value="1"/>
</dbReference>
<feature type="domain" description="RNA polymerase sigma factor 70 region 4 type 2" evidence="8">
    <location>
        <begin position="120"/>
        <end position="172"/>
    </location>
</feature>